<keyword evidence="4" id="KW-0378">Hydrolase</keyword>
<dbReference type="SMART" id="SM00343">
    <property type="entry name" value="ZnF_C2HC"/>
    <property type="match status" value="2"/>
</dbReference>
<comment type="caution">
    <text evidence="8">The sequence shown here is derived from an EMBL/GenBank/DDBJ whole genome shotgun (WGS) entry which is preliminary data.</text>
</comment>
<reference evidence="8" key="1">
    <citation type="submission" date="2023-07" db="EMBL/GenBank/DDBJ databases">
        <title>A chromosome-level genome assembly of Lolium multiflorum.</title>
        <authorList>
            <person name="Chen Y."/>
            <person name="Copetti D."/>
            <person name="Kolliker R."/>
            <person name="Studer B."/>
        </authorList>
    </citation>
    <scope>NUCLEOTIDE SEQUENCE</scope>
    <source>
        <strain evidence="8">02402/16</strain>
        <tissue evidence="8">Leaf</tissue>
    </source>
</reference>
<keyword evidence="3" id="KW-0540">Nuclease</keyword>
<evidence type="ECO:0000256" key="2">
    <source>
        <dbReference type="ARBA" id="ARBA00022695"/>
    </source>
</evidence>
<dbReference type="InterPro" id="IPR036875">
    <property type="entry name" value="Znf_CCHC_sf"/>
</dbReference>
<feature type="domain" description="CCHC-type" evidence="7">
    <location>
        <begin position="81"/>
        <end position="96"/>
    </location>
</feature>
<evidence type="ECO:0000256" key="6">
    <source>
        <dbReference type="SAM" id="MobiDB-lite"/>
    </source>
</evidence>
<dbReference type="PROSITE" id="PS50158">
    <property type="entry name" value="ZF_CCHC"/>
    <property type="match status" value="2"/>
</dbReference>
<dbReference type="InterPro" id="IPR043502">
    <property type="entry name" value="DNA/RNA_pol_sf"/>
</dbReference>
<sequence>MMRATEFQELVDAAITLEDDFKQLQEEKRKKAKFEPKRFVSNKPNTNLSFKPRYNNTNNNNSNYYNSRRNQAFQTANQIVCRSCGGKGHFSKDCKKPRIICFGCREEGHMLRDCPKRKNGGDLFILPMKDIDVILGMNWLEENGALIDCTQKTVSLKNSGGDRIIYQGDKHTQIEVELKLNSMKEVKLEDIPVVNEFQDVFPAELPGYYRRFIEGFSKIAGPMTKLLRKNTPFVWSDECEKSFQTLKEKLTTAPVLAVPEDGKDYTVY</sequence>
<gene>
    <name evidence="8" type="ORF">QYE76_055241</name>
</gene>
<keyword evidence="1" id="KW-0808">Transferase</keyword>
<dbReference type="InterPro" id="IPR001878">
    <property type="entry name" value="Znf_CCHC"/>
</dbReference>
<name>A0AAD8T033_LOLMU</name>
<dbReference type="GO" id="GO:0008270">
    <property type="term" value="F:zinc ion binding"/>
    <property type="evidence" value="ECO:0007669"/>
    <property type="project" value="UniProtKB-KW"/>
</dbReference>
<dbReference type="AlphaFoldDB" id="A0AAD8T033"/>
<keyword evidence="9" id="KW-1185">Reference proteome</keyword>
<feature type="region of interest" description="Disordered" evidence="6">
    <location>
        <begin position="33"/>
        <end position="62"/>
    </location>
</feature>
<keyword evidence="2" id="KW-0548">Nucleotidyltransferase</keyword>
<proteinExistence type="predicted"/>
<protein>
    <recommendedName>
        <fullName evidence="7">CCHC-type domain-containing protein</fullName>
    </recommendedName>
</protein>
<dbReference type="Gene3D" id="3.30.70.270">
    <property type="match status" value="1"/>
</dbReference>
<accession>A0AAD8T033</accession>
<dbReference type="Pfam" id="PF08284">
    <property type="entry name" value="RVP_2"/>
    <property type="match status" value="1"/>
</dbReference>
<dbReference type="Proteomes" id="UP001231189">
    <property type="component" value="Unassembled WGS sequence"/>
</dbReference>
<evidence type="ECO:0000313" key="8">
    <source>
        <dbReference type="EMBL" id="KAK1667082.1"/>
    </source>
</evidence>
<dbReference type="Gene3D" id="4.10.60.10">
    <property type="entry name" value="Zinc finger, CCHC-type"/>
    <property type="match status" value="2"/>
</dbReference>
<keyword evidence="5" id="KW-0863">Zinc-finger</keyword>
<dbReference type="Pfam" id="PF00098">
    <property type="entry name" value="zf-CCHC"/>
    <property type="match status" value="2"/>
</dbReference>
<evidence type="ECO:0000256" key="4">
    <source>
        <dbReference type="ARBA" id="ARBA00022759"/>
    </source>
</evidence>
<keyword evidence="5" id="KW-0479">Metal-binding</keyword>
<dbReference type="SUPFAM" id="SSF57756">
    <property type="entry name" value="Retrovirus zinc finger-like domains"/>
    <property type="match status" value="1"/>
</dbReference>
<dbReference type="PANTHER" id="PTHR37984">
    <property type="entry name" value="PROTEIN CBG26694"/>
    <property type="match status" value="1"/>
</dbReference>
<evidence type="ECO:0000313" key="9">
    <source>
        <dbReference type="Proteomes" id="UP001231189"/>
    </source>
</evidence>
<dbReference type="SUPFAM" id="SSF56672">
    <property type="entry name" value="DNA/RNA polymerases"/>
    <property type="match status" value="1"/>
</dbReference>
<keyword evidence="5" id="KW-0862">Zinc</keyword>
<evidence type="ECO:0000259" key="7">
    <source>
        <dbReference type="PROSITE" id="PS50158"/>
    </source>
</evidence>
<evidence type="ECO:0000256" key="5">
    <source>
        <dbReference type="PROSITE-ProRule" id="PRU00047"/>
    </source>
</evidence>
<keyword evidence="4" id="KW-0255">Endonuclease</keyword>
<feature type="domain" description="CCHC-type" evidence="7">
    <location>
        <begin position="101"/>
        <end position="116"/>
    </location>
</feature>
<dbReference type="InterPro" id="IPR021109">
    <property type="entry name" value="Peptidase_aspartic_dom_sf"/>
</dbReference>
<organism evidence="8 9">
    <name type="scientific">Lolium multiflorum</name>
    <name type="common">Italian ryegrass</name>
    <name type="synonym">Lolium perenne subsp. multiflorum</name>
    <dbReference type="NCBI Taxonomy" id="4521"/>
    <lineage>
        <taxon>Eukaryota</taxon>
        <taxon>Viridiplantae</taxon>
        <taxon>Streptophyta</taxon>
        <taxon>Embryophyta</taxon>
        <taxon>Tracheophyta</taxon>
        <taxon>Spermatophyta</taxon>
        <taxon>Magnoliopsida</taxon>
        <taxon>Liliopsida</taxon>
        <taxon>Poales</taxon>
        <taxon>Poaceae</taxon>
        <taxon>BOP clade</taxon>
        <taxon>Pooideae</taxon>
        <taxon>Poodae</taxon>
        <taxon>Poeae</taxon>
        <taxon>Poeae Chloroplast Group 2 (Poeae type)</taxon>
        <taxon>Loliodinae</taxon>
        <taxon>Loliinae</taxon>
        <taxon>Lolium</taxon>
    </lineage>
</organism>
<dbReference type="PANTHER" id="PTHR37984:SF5">
    <property type="entry name" value="PROTEIN NYNRIN-LIKE"/>
    <property type="match status" value="1"/>
</dbReference>
<dbReference type="Gene3D" id="2.40.70.10">
    <property type="entry name" value="Acid Proteases"/>
    <property type="match status" value="1"/>
</dbReference>
<dbReference type="GO" id="GO:0004519">
    <property type="term" value="F:endonuclease activity"/>
    <property type="evidence" value="ECO:0007669"/>
    <property type="project" value="UniProtKB-KW"/>
</dbReference>
<dbReference type="GO" id="GO:0003676">
    <property type="term" value="F:nucleic acid binding"/>
    <property type="evidence" value="ECO:0007669"/>
    <property type="project" value="InterPro"/>
</dbReference>
<dbReference type="InterPro" id="IPR050951">
    <property type="entry name" value="Retrovirus_Pol_polyprotein"/>
</dbReference>
<dbReference type="InterPro" id="IPR043128">
    <property type="entry name" value="Rev_trsase/Diguanyl_cyclase"/>
</dbReference>
<evidence type="ECO:0000256" key="1">
    <source>
        <dbReference type="ARBA" id="ARBA00022679"/>
    </source>
</evidence>
<feature type="compositionally biased region" description="Low complexity" evidence="6">
    <location>
        <begin position="53"/>
        <end position="62"/>
    </location>
</feature>
<dbReference type="EMBL" id="JAUUTY010000003">
    <property type="protein sequence ID" value="KAK1667082.1"/>
    <property type="molecule type" value="Genomic_DNA"/>
</dbReference>
<evidence type="ECO:0000256" key="3">
    <source>
        <dbReference type="ARBA" id="ARBA00022722"/>
    </source>
</evidence>
<dbReference type="GO" id="GO:0016779">
    <property type="term" value="F:nucleotidyltransferase activity"/>
    <property type="evidence" value="ECO:0007669"/>
    <property type="project" value="UniProtKB-KW"/>
</dbReference>